<dbReference type="AlphaFoldDB" id="A0A5Q0UFZ3"/>
<dbReference type="Pfam" id="PF01963">
    <property type="entry name" value="TraB_PrgY_gumN"/>
    <property type="match status" value="1"/>
</dbReference>
<dbReference type="PANTHER" id="PTHR21530:SF7">
    <property type="entry name" value="TRAB DOMAIN-CONTAINING PROTEIN"/>
    <property type="match status" value="1"/>
</dbReference>
<dbReference type="RefSeq" id="WP_217907002.1">
    <property type="nucleotide sequence ID" value="NZ_CP040089.1"/>
</dbReference>
<sequence>MIYNFWELTNTRDPVLIYVYGTSHVSEESFKVIDDALEKHDPSVVALELDHPRLNSLLSDENQDGGPMFAQLIRYFQNKVGSKTGVMPGEEMLYAYETALDEGRDVALVDQDIRVTIQRLGDVRRKEKVKAGFSVLVGFLGFGKKLDVSKIPEDEMIQELVEEMQEEFPGLYRVLMEERNRFIVEALQEVDKNNEGDVVAFLGAAHVEKVKEMLDEVDNQSTVEARF</sequence>
<evidence type="ECO:0000313" key="1">
    <source>
        <dbReference type="EMBL" id="QGA80562.1"/>
    </source>
</evidence>
<dbReference type="GeneID" id="42365057"/>
<gene>
    <name evidence="1" type="primary">traB2</name>
    <name evidence="1" type="ORF">LC1Nh_0671</name>
</gene>
<dbReference type="CDD" id="cd14726">
    <property type="entry name" value="TraB_PrgY-like"/>
    <property type="match status" value="1"/>
</dbReference>
<proteinExistence type="predicted"/>
<evidence type="ECO:0000313" key="2">
    <source>
        <dbReference type="Proteomes" id="UP000377803"/>
    </source>
</evidence>
<dbReference type="OrthoDB" id="185689at2157"/>
<protein>
    <submittedName>
        <fullName evidence="1">Pheromone shutdown-related protein TraB</fullName>
    </submittedName>
</protein>
<dbReference type="EMBL" id="CP040089">
    <property type="protein sequence ID" value="QGA80562.1"/>
    <property type="molecule type" value="Genomic_DNA"/>
</dbReference>
<accession>A0A5Q0UFZ3</accession>
<dbReference type="KEGG" id="ncon:LC1Nh_0671"/>
<dbReference type="PANTHER" id="PTHR21530">
    <property type="entry name" value="PHEROMONE SHUTDOWN PROTEIN"/>
    <property type="match status" value="1"/>
</dbReference>
<organism evidence="1 2">
    <name type="scientific">Candidatus Nanohalobium constans</name>
    <dbReference type="NCBI Taxonomy" id="2565781"/>
    <lineage>
        <taxon>Archaea</taxon>
        <taxon>Candidatus Nanohalarchaeota</taxon>
        <taxon>Candidatus Nanohalobia</taxon>
        <taxon>Candidatus Nanohalobiales</taxon>
        <taxon>Candidatus Nanohalobiaceae</taxon>
        <taxon>Candidatus Nanohalobium</taxon>
    </lineage>
</organism>
<reference evidence="2" key="1">
    <citation type="submission" date="2019-05" db="EMBL/GenBank/DDBJ databases">
        <title>Candidatus Nanohalobium constans, a novel model system to study the DPANN nano-sized archaea: genomic and physiological characterization of a nanoarchaeon co-cultured with its chitinotrophic host.</title>
        <authorList>
            <person name="La Cono V."/>
            <person name="Arcadi E."/>
            <person name="Crisafi F."/>
            <person name="Denaro R."/>
            <person name="La Spada G."/>
            <person name="Messina E."/>
            <person name="Smedile F."/>
            <person name="Toshchakov S.V."/>
            <person name="Shevchenko M.A."/>
            <person name="Golyshin P.N."/>
            <person name="Golyshina O.V."/>
            <person name="Ferrer M."/>
            <person name="Rohde M."/>
            <person name="Mushegian A."/>
            <person name="Sorokin D.Y."/>
            <person name="Giuliano L."/>
            <person name="Yakimov M.M."/>
        </authorList>
    </citation>
    <scope>NUCLEOTIDE SEQUENCE [LARGE SCALE GENOMIC DNA]</scope>
    <source>
        <strain evidence="2">LC1Nh</strain>
    </source>
</reference>
<dbReference type="InterPro" id="IPR046345">
    <property type="entry name" value="TraB_PrgY-like"/>
</dbReference>
<name>A0A5Q0UFZ3_9ARCH</name>
<dbReference type="Proteomes" id="UP000377803">
    <property type="component" value="Chromosome"/>
</dbReference>
<keyword evidence="2" id="KW-1185">Reference proteome</keyword>
<dbReference type="InterPro" id="IPR002816">
    <property type="entry name" value="TraB/PrgY/GumN_fam"/>
</dbReference>